<evidence type="ECO:0000259" key="1">
    <source>
        <dbReference type="Pfam" id="PF01551"/>
    </source>
</evidence>
<sequence>MFKVITPEEFGTYFHSGEYETIYRQTTEEFQNLISIEQFTELARSFNEGVTSYHIEFRTNMLDSIHYVWLDEREEKAISVSFDETGIIQRLILKPYVIYPKTDKRLTKNRYDMPIKGEWFVFWGGLNEFINYHYVYESQRYAYDLVQVQNNKTYKENPSKNENYYAFNQEILAPADGKVVKIINGIEDNVPGEMNPDVPEGNCVIIEHKHKEYSMLAHLKQHSIQVQEGEIVSAGQFIGLCGNSGNSSEPHLHFQVMDTVDFTKGKSIRIRFHDGKEPIQGDTVSSFN</sequence>
<feature type="domain" description="M23ase beta-sheet core" evidence="1">
    <location>
        <begin position="168"/>
        <end position="258"/>
    </location>
</feature>
<dbReference type="InterPro" id="IPR050570">
    <property type="entry name" value="Cell_wall_metabolism_enzyme"/>
</dbReference>
<proteinExistence type="predicted"/>
<dbReference type="Pfam" id="PF01551">
    <property type="entry name" value="Peptidase_M23"/>
    <property type="match status" value="1"/>
</dbReference>
<dbReference type="Gene3D" id="2.70.70.10">
    <property type="entry name" value="Glucose Permease (Domain IIA)"/>
    <property type="match status" value="1"/>
</dbReference>
<reference evidence="2 3" key="1">
    <citation type="journal article" date="2014" name="Int. J. Syst. Evol. Microbiol.">
        <title>Lysinibacillus halotolerans sp. nov., isolated from saline-alkaline soil.</title>
        <authorList>
            <person name="Kong D."/>
            <person name="Wang Y."/>
            <person name="Zhao B."/>
            <person name="Li Y."/>
            <person name="Song J."/>
            <person name="Zhai Y."/>
            <person name="Zhang C."/>
            <person name="Wang H."/>
            <person name="Chen X."/>
            <person name="Zhao B."/>
            <person name="Ruan Z."/>
        </authorList>
    </citation>
    <scope>NUCLEOTIDE SEQUENCE [LARGE SCALE GENOMIC DNA]</scope>
    <source>
        <strain evidence="2 3">MCCC 1A12703</strain>
    </source>
</reference>
<organism evidence="2 3">
    <name type="scientific">Lysinibacillus halotolerans</name>
    <dbReference type="NCBI Taxonomy" id="1368476"/>
    <lineage>
        <taxon>Bacteria</taxon>
        <taxon>Bacillati</taxon>
        <taxon>Bacillota</taxon>
        <taxon>Bacilli</taxon>
        <taxon>Bacillales</taxon>
        <taxon>Bacillaceae</taxon>
        <taxon>Lysinibacillus</taxon>
    </lineage>
</organism>
<dbReference type="EMBL" id="RHLQ01000046">
    <property type="protein sequence ID" value="RNC97540.1"/>
    <property type="molecule type" value="Genomic_DNA"/>
</dbReference>
<name>A0A3M8H624_9BACI</name>
<dbReference type="InterPro" id="IPR016047">
    <property type="entry name" value="M23ase_b-sheet_dom"/>
</dbReference>
<dbReference type="PANTHER" id="PTHR21666">
    <property type="entry name" value="PEPTIDASE-RELATED"/>
    <property type="match status" value="1"/>
</dbReference>
<accession>A0A3M8H624</accession>
<dbReference type="Proteomes" id="UP000279909">
    <property type="component" value="Unassembled WGS sequence"/>
</dbReference>
<dbReference type="SUPFAM" id="SSF51261">
    <property type="entry name" value="Duplicated hybrid motif"/>
    <property type="match status" value="1"/>
</dbReference>
<evidence type="ECO:0000313" key="3">
    <source>
        <dbReference type="Proteomes" id="UP000279909"/>
    </source>
</evidence>
<keyword evidence="3" id="KW-1185">Reference proteome</keyword>
<gene>
    <name evidence="2" type="ORF">EC501_14950</name>
</gene>
<protein>
    <submittedName>
        <fullName evidence="2">M23 family metallopeptidase</fullName>
    </submittedName>
</protein>
<dbReference type="PANTHER" id="PTHR21666:SF270">
    <property type="entry name" value="MUREIN HYDROLASE ACTIVATOR ENVC"/>
    <property type="match status" value="1"/>
</dbReference>
<comment type="caution">
    <text evidence="2">The sequence shown here is derived from an EMBL/GenBank/DDBJ whole genome shotgun (WGS) entry which is preliminary data.</text>
</comment>
<dbReference type="GO" id="GO:0004222">
    <property type="term" value="F:metalloendopeptidase activity"/>
    <property type="evidence" value="ECO:0007669"/>
    <property type="project" value="TreeGrafter"/>
</dbReference>
<dbReference type="CDD" id="cd12797">
    <property type="entry name" value="M23_peptidase"/>
    <property type="match status" value="1"/>
</dbReference>
<evidence type="ECO:0000313" key="2">
    <source>
        <dbReference type="EMBL" id="RNC97540.1"/>
    </source>
</evidence>
<dbReference type="AlphaFoldDB" id="A0A3M8H624"/>
<dbReference type="InterPro" id="IPR011055">
    <property type="entry name" value="Dup_hybrid_motif"/>
</dbReference>
<dbReference type="OrthoDB" id="9809488at2"/>
<dbReference type="RefSeq" id="WP_122973163.1">
    <property type="nucleotide sequence ID" value="NZ_RHLQ01000046.1"/>
</dbReference>